<keyword evidence="3" id="KW-1185">Reference proteome</keyword>
<evidence type="ECO:0000313" key="2">
    <source>
        <dbReference type="EMBL" id="MCL9816792.1"/>
    </source>
</evidence>
<keyword evidence="1" id="KW-1133">Transmembrane helix</keyword>
<reference evidence="2" key="2">
    <citation type="submission" date="2022-02" db="EMBL/GenBank/DDBJ databases">
        <authorList>
            <person name="Elcheninov A.G."/>
            <person name="Sorokin D.Y."/>
            <person name="Kublanov I.V."/>
        </authorList>
    </citation>
    <scope>NUCLEOTIDE SEQUENCE</scope>
    <source>
        <strain evidence="2">AArc-St2</strain>
    </source>
</reference>
<organism evidence="2 3">
    <name type="scientific">Natronocalculus amylovorans</name>
    <dbReference type="NCBI Taxonomy" id="2917812"/>
    <lineage>
        <taxon>Archaea</taxon>
        <taxon>Methanobacteriati</taxon>
        <taxon>Methanobacteriota</taxon>
        <taxon>Stenosarchaea group</taxon>
        <taxon>Halobacteria</taxon>
        <taxon>Halobacteriales</taxon>
        <taxon>Haloferacaceae</taxon>
        <taxon>Natronocalculus</taxon>
    </lineage>
</organism>
<comment type="caution">
    <text evidence="2">The sequence shown here is derived from an EMBL/GenBank/DDBJ whole genome shotgun (WGS) entry which is preliminary data.</text>
</comment>
<feature type="transmembrane region" description="Helical" evidence="1">
    <location>
        <begin position="29"/>
        <end position="53"/>
    </location>
</feature>
<dbReference type="AlphaFoldDB" id="A0AAE3K800"/>
<proteinExistence type="predicted"/>
<keyword evidence="1" id="KW-0812">Transmembrane</keyword>
<reference evidence="2" key="1">
    <citation type="journal article" date="2022" name="Syst. Appl. Microbiol.">
        <title>Natronocalculus amylovorans gen. nov., sp. nov., and Natranaeroarchaeum aerophilus sp. nov., dominant culturable amylolytic natronoarchaea from hypersaline soda lakes in southwestern Siberia.</title>
        <authorList>
            <person name="Sorokin D.Y."/>
            <person name="Elcheninov A.G."/>
            <person name="Khizhniak T.V."/>
            <person name="Koenen M."/>
            <person name="Bale N.J."/>
            <person name="Damste J.S.S."/>
            <person name="Kublanov I.V."/>
        </authorList>
    </citation>
    <scope>NUCLEOTIDE SEQUENCE</scope>
    <source>
        <strain evidence="2">AArc-St2</strain>
    </source>
</reference>
<keyword evidence="1" id="KW-0472">Membrane</keyword>
<accession>A0AAE3K800</accession>
<dbReference type="Proteomes" id="UP001203207">
    <property type="component" value="Unassembled WGS sequence"/>
</dbReference>
<evidence type="ECO:0000313" key="3">
    <source>
        <dbReference type="Proteomes" id="UP001203207"/>
    </source>
</evidence>
<dbReference type="EMBL" id="JAKRVX010000002">
    <property type="protein sequence ID" value="MCL9816792.1"/>
    <property type="molecule type" value="Genomic_DNA"/>
</dbReference>
<dbReference type="InterPro" id="IPR058337">
    <property type="entry name" value="DUF8024"/>
</dbReference>
<dbReference type="RefSeq" id="WP_174652252.1">
    <property type="nucleotide sequence ID" value="NZ_JAKRVX010000002.1"/>
</dbReference>
<gene>
    <name evidence="2" type="ORF">AArcSt2_07535</name>
</gene>
<name>A0AAE3K800_9EURY</name>
<dbReference type="Pfam" id="PF26067">
    <property type="entry name" value="DUF8024"/>
    <property type="match status" value="1"/>
</dbReference>
<protein>
    <submittedName>
        <fullName evidence="2">Uncharacterized protein</fullName>
    </submittedName>
</protein>
<evidence type="ECO:0000256" key="1">
    <source>
        <dbReference type="SAM" id="Phobius"/>
    </source>
</evidence>
<sequence>MIEFISRLAADMIAMPEIMLENVFLADPLSAIIMIFGSIFIGVASLAFGYAVVGSILQSLTGGGLPNIGSGSSR</sequence>